<dbReference type="Proteomes" id="UP000662074">
    <property type="component" value="Unassembled WGS sequence"/>
</dbReference>
<dbReference type="GO" id="GO:0006260">
    <property type="term" value="P:DNA replication"/>
    <property type="evidence" value="ECO:0007669"/>
    <property type="project" value="InterPro"/>
</dbReference>
<sequence length="123" mass="14099">MFNNAGINKVFLVGYVSSTPRLNQQADGQWFYCFPLATNEYIKKRDSMVEHTEWHQVKIPTRQFAETVPQLDKGNLIYLEGRIKTNAYTDEQGIKRYISEVVSVTFRVLSNSVYKGEAEAAQA</sequence>
<dbReference type="PANTHER" id="PTHR10302:SF0">
    <property type="entry name" value="SINGLE-STRANDED DNA-BINDING PROTEIN, MITOCHONDRIAL"/>
    <property type="match status" value="1"/>
</dbReference>
<dbReference type="EMBL" id="BMDO01000003">
    <property type="protein sequence ID" value="GGI50355.1"/>
    <property type="molecule type" value="Genomic_DNA"/>
</dbReference>
<reference evidence="4" key="1">
    <citation type="journal article" date="2014" name="Int. J. Syst. Evol. Microbiol.">
        <title>Complete genome sequence of Corynebacterium casei LMG S-19264T (=DSM 44701T), isolated from a smear-ripened cheese.</title>
        <authorList>
            <consortium name="US DOE Joint Genome Institute (JGI-PGF)"/>
            <person name="Walter F."/>
            <person name="Albersmeier A."/>
            <person name="Kalinowski J."/>
            <person name="Ruckert C."/>
        </authorList>
    </citation>
    <scope>NUCLEOTIDE SEQUENCE</scope>
    <source>
        <strain evidence="4">CCM 8711</strain>
    </source>
</reference>
<organism evidence="4 5">
    <name type="scientific">Mucilaginibacter galii</name>
    <dbReference type="NCBI Taxonomy" id="2005073"/>
    <lineage>
        <taxon>Bacteria</taxon>
        <taxon>Pseudomonadati</taxon>
        <taxon>Bacteroidota</taxon>
        <taxon>Sphingobacteriia</taxon>
        <taxon>Sphingobacteriales</taxon>
        <taxon>Sphingobacteriaceae</taxon>
        <taxon>Mucilaginibacter</taxon>
    </lineage>
</organism>
<dbReference type="SUPFAM" id="SSF50249">
    <property type="entry name" value="Nucleic acid-binding proteins"/>
    <property type="match status" value="1"/>
</dbReference>
<dbReference type="InterPro" id="IPR012340">
    <property type="entry name" value="NA-bd_OB-fold"/>
</dbReference>
<proteinExistence type="predicted"/>
<dbReference type="GO" id="GO:0009295">
    <property type="term" value="C:nucleoid"/>
    <property type="evidence" value="ECO:0007669"/>
    <property type="project" value="TreeGrafter"/>
</dbReference>
<keyword evidence="5" id="KW-1185">Reference proteome</keyword>
<reference evidence="4" key="2">
    <citation type="submission" date="2020-09" db="EMBL/GenBank/DDBJ databases">
        <authorList>
            <person name="Sun Q."/>
            <person name="Sedlacek I."/>
        </authorList>
    </citation>
    <scope>NUCLEOTIDE SEQUENCE</scope>
    <source>
        <strain evidence="4">CCM 8711</strain>
    </source>
</reference>
<gene>
    <name evidence="4" type="primary">ssb</name>
    <name evidence="4" type="ORF">GCM10011425_15670</name>
</gene>
<evidence type="ECO:0000256" key="1">
    <source>
        <dbReference type="ARBA" id="ARBA00023125"/>
    </source>
</evidence>
<protein>
    <recommendedName>
        <fullName evidence="2 3">Single-stranded DNA-binding protein</fullName>
    </recommendedName>
</protein>
<dbReference type="PANTHER" id="PTHR10302">
    <property type="entry name" value="SINGLE-STRANDED DNA-BINDING PROTEIN"/>
    <property type="match status" value="1"/>
</dbReference>
<name>A0A917J9F4_9SPHI</name>
<dbReference type="InterPro" id="IPR000424">
    <property type="entry name" value="Primosome_PriB/ssb"/>
</dbReference>
<accession>A0A917J9F4</accession>
<dbReference type="AlphaFoldDB" id="A0A917J9F4"/>
<keyword evidence="1 2" id="KW-0238">DNA-binding</keyword>
<evidence type="ECO:0000313" key="4">
    <source>
        <dbReference type="EMBL" id="GGI50355.1"/>
    </source>
</evidence>
<dbReference type="PIRSF" id="PIRSF002070">
    <property type="entry name" value="SSB"/>
    <property type="match status" value="1"/>
</dbReference>
<dbReference type="GO" id="GO:0003697">
    <property type="term" value="F:single-stranded DNA binding"/>
    <property type="evidence" value="ECO:0007669"/>
    <property type="project" value="InterPro"/>
</dbReference>
<dbReference type="InterPro" id="IPR011344">
    <property type="entry name" value="ssDNA-bd"/>
</dbReference>
<evidence type="ECO:0000256" key="2">
    <source>
        <dbReference type="PIRNR" id="PIRNR002070"/>
    </source>
</evidence>
<evidence type="ECO:0000256" key="3">
    <source>
        <dbReference type="RuleBase" id="RU000524"/>
    </source>
</evidence>
<evidence type="ECO:0000313" key="5">
    <source>
        <dbReference type="Proteomes" id="UP000662074"/>
    </source>
</evidence>
<dbReference type="RefSeq" id="WP_188415461.1">
    <property type="nucleotide sequence ID" value="NZ_BMDO01000003.1"/>
</dbReference>
<dbReference type="Pfam" id="PF00436">
    <property type="entry name" value="SSB"/>
    <property type="match status" value="1"/>
</dbReference>
<dbReference type="CDD" id="cd04496">
    <property type="entry name" value="SSB_OBF"/>
    <property type="match status" value="1"/>
</dbReference>
<dbReference type="NCBIfam" id="TIGR00621">
    <property type="entry name" value="ssb"/>
    <property type="match status" value="1"/>
</dbReference>
<dbReference type="PROSITE" id="PS50935">
    <property type="entry name" value="SSB"/>
    <property type="match status" value="1"/>
</dbReference>
<dbReference type="Gene3D" id="2.40.50.140">
    <property type="entry name" value="Nucleic acid-binding proteins"/>
    <property type="match status" value="1"/>
</dbReference>
<comment type="caution">
    <text evidence="4">The sequence shown here is derived from an EMBL/GenBank/DDBJ whole genome shotgun (WGS) entry which is preliminary data.</text>
</comment>